<evidence type="ECO:0000259" key="1">
    <source>
        <dbReference type="Pfam" id="PF12146"/>
    </source>
</evidence>
<keyword evidence="2" id="KW-0378">Hydrolase</keyword>
<dbReference type="PANTHER" id="PTHR43798:SF33">
    <property type="entry name" value="HYDROLASE, PUTATIVE (AFU_ORTHOLOGUE AFUA_2G14860)-RELATED"/>
    <property type="match status" value="1"/>
</dbReference>
<evidence type="ECO:0000313" key="3">
    <source>
        <dbReference type="Proteomes" id="UP000055060"/>
    </source>
</evidence>
<dbReference type="InterPro" id="IPR050266">
    <property type="entry name" value="AB_hydrolase_sf"/>
</dbReference>
<name>A0A0S7BG73_9CHLR</name>
<dbReference type="EMBL" id="DF967972">
    <property type="protein sequence ID" value="GAP12769.1"/>
    <property type="molecule type" value="Genomic_DNA"/>
</dbReference>
<dbReference type="GO" id="GO:0016020">
    <property type="term" value="C:membrane"/>
    <property type="evidence" value="ECO:0007669"/>
    <property type="project" value="TreeGrafter"/>
</dbReference>
<dbReference type="STRING" id="360412.LARV_00505"/>
<gene>
    <name evidence="2" type="ORF">LARV_00505</name>
</gene>
<accession>A0A0S7BG73</accession>
<dbReference type="InterPro" id="IPR022742">
    <property type="entry name" value="Hydrolase_4"/>
</dbReference>
<reference evidence="2" key="1">
    <citation type="submission" date="2015-07" db="EMBL/GenBank/DDBJ databases">
        <title>Draft Genome Sequences of Anaerolinea thermolimosa IMO-1, Bellilinea caldifistulae GOMI-1, Leptolinea tardivitalis YMTK-2, Levilinea saccharolytica KIBI-1,Longilinea arvoryzae KOME-1, Previously Described as Members of the Anaerolineaceae (Chloroflexi).</title>
        <authorList>
            <person name="Sekiguchi Y."/>
            <person name="Ohashi A."/>
            <person name="Matsuura N."/>
            <person name="Tourlousse M.D."/>
        </authorList>
    </citation>
    <scope>NUCLEOTIDE SEQUENCE [LARGE SCALE GENOMIC DNA]</scope>
    <source>
        <strain evidence="2">KOME-1</strain>
    </source>
</reference>
<dbReference type="GO" id="GO:0016787">
    <property type="term" value="F:hydrolase activity"/>
    <property type="evidence" value="ECO:0007669"/>
    <property type="project" value="UniProtKB-KW"/>
</dbReference>
<dbReference type="AlphaFoldDB" id="A0A0S7BG73"/>
<dbReference type="Gene3D" id="3.40.50.1820">
    <property type="entry name" value="alpha/beta hydrolase"/>
    <property type="match status" value="1"/>
</dbReference>
<feature type="domain" description="Serine aminopeptidase S33" evidence="1">
    <location>
        <begin position="72"/>
        <end position="176"/>
    </location>
</feature>
<evidence type="ECO:0000313" key="2">
    <source>
        <dbReference type="EMBL" id="GAP12769.1"/>
    </source>
</evidence>
<dbReference type="PANTHER" id="PTHR43798">
    <property type="entry name" value="MONOACYLGLYCEROL LIPASE"/>
    <property type="match status" value="1"/>
</dbReference>
<dbReference type="Proteomes" id="UP000055060">
    <property type="component" value="Unassembled WGS sequence"/>
</dbReference>
<dbReference type="SUPFAM" id="SSF53474">
    <property type="entry name" value="alpha/beta-Hydrolases"/>
    <property type="match status" value="1"/>
</dbReference>
<dbReference type="OrthoDB" id="53505at2"/>
<organism evidence="2">
    <name type="scientific">Longilinea arvoryzae</name>
    <dbReference type="NCBI Taxonomy" id="360412"/>
    <lineage>
        <taxon>Bacteria</taxon>
        <taxon>Bacillati</taxon>
        <taxon>Chloroflexota</taxon>
        <taxon>Anaerolineae</taxon>
        <taxon>Anaerolineales</taxon>
        <taxon>Anaerolineaceae</taxon>
        <taxon>Longilinea</taxon>
    </lineage>
</organism>
<protein>
    <submittedName>
        <fullName evidence="2">Predicted hydrolase</fullName>
    </submittedName>
</protein>
<dbReference type="RefSeq" id="WP_083522270.1">
    <property type="nucleotide sequence ID" value="NZ_DF967972.1"/>
</dbReference>
<sequence length="361" mass="40157">MWIVFGVFLACLSILLGVLLANSPGNPEPFLDESGKPLAGSLSEKTFVTIQGAKQGLFIRGRDATNPVLLYVHGGMPEYFLARNYPTRLEDDFTVVWWEQRGSGLSYRADLPPETINLEQFIRDTIEVTNYLRARFGKEKIYLLGHSGGSFIALQAAARAPELYFAYLGVAQMVDQLQSEKMAYDYMLQAFRTAGNRKMARKLEAAPVSLPGGIPDAYLALRDAAMHSLGIGTTRAMKSVITGVFFASLACRAYTLPEKINLWRAKAKSGVSSLWKEIIATDLAQKVPGLDLPVYFFSGIYDYTVSYALAKGYLEKLQAPIKGFYTFHQSAHSPMFEEPEKMRHILREDVLEGTNNLADAH</sequence>
<dbReference type="InterPro" id="IPR029058">
    <property type="entry name" value="AB_hydrolase_fold"/>
</dbReference>
<keyword evidence="3" id="KW-1185">Reference proteome</keyword>
<dbReference type="Pfam" id="PF12146">
    <property type="entry name" value="Hydrolase_4"/>
    <property type="match status" value="1"/>
</dbReference>
<proteinExistence type="predicted"/>